<gene>
    <name evidence="8" type="ORF">CTI12_AA008690</name>
</gene>
<evidence type="ECO:0000256" key="2">
    <source>
        <dbReference type="ARBA" id="ARBA00022617"/>
    </source>
</evidence>
<evidence type="ECO:0000256" key="3">
    <source>
        <dbReference type="ARBA" id="ARBA00022723"/>
    </source>
</evidence>
<dbReference type="InterPro" id="IPR001128">
    <property type="entry name" value="Cyt_P450"/>
</dbReference>
<dbReference type="GO" id="GO:0004497">
    <property type="term" value="F:monooxygenase activity"/>
    <property type="evidence" value="ECO:0007669"/>
    <property type="project" value="UniProtKB-KW"/>
</dbReference>
<proteinExistence type="predicted"/>
<keyword evidence="5" id="KW-0408">Iron</keyword>
<dbReference type="InterPro" id="IPR036396">
    <property type="entry name" value="Cyt_P450_sf"/>
</dbReference>
<reference evidence="8 9" key="1">
    <citation type="journal article" date="2018" name="Mol. Plant">
        <title>The genome of Artemisia annua provides insight into the evolution of Asteraceae family and artemisinin biosynthesis.</title>
        <authorList>
            <person name="Shen Q."/>
            <person name="Zhang L."/>
            <person name="Liao Z."/>
            <person name="Wang S."/>
            <person name="Yan T."/>
            <person name="Shi P."/>
            <person name="Liu M."/>
            <person name="Fu X."/>
            <person name="Pan Q."/>
            <person name="Wang Y."/>
            <person name="Lv Z."/>
            <person name="Lu X."/>
            <person name="Zhang F."/>
            <person name="Jiang W."/>
            <person name="Ma Y."/>
            <person name="Chen M."/>
            <person name="Hao X."/>
            <person name="Li L."/>
            <person name="Tang Y."/>
            <person name="Lv G."/>
            <person name="Zhou Y."/>
            <person name="Sun X."/>
            <person name="Brodelius P.E."/>
            <person name="Rose J.K.C."/>
            <person name="Tang K."/>
        </authorList>
    </citation>
    <scope>NUCLEOTIDE SEQUENCE [LARGE SCALE GENOMIC DNA]</scope>
    <source>
        <strain evidence="9">cv. Huhao1</strain>
        <tissue evidence="8">Leaf</tissue>
    </source>
</reference>
<evidence type="ECO:0000313" key="9">
    <source>
        <dbReference type="Proteomes" id="UP000245207"/>
    </source>
</evidence>
<comment type="caution">
    <text evidence="8">The sequence shown here is derived from an EMBL/GenBank/DDBJ whole genome shotgun (WGS) entry which is preliminary data.</text>
</comment>
<dbReference type="GO" id="GO:0020037">
    <property type="term" value="F:heme binding"/>
    <property type="evidence" value="ECO:0007669"/>
    <property type="project" value="InterPro"/>
</dbReference>
<dbReference type="AlphaFoldDB" id="A0A2U1QBV6"/>
<protein>
    <submittedName>
        <fullName evidence="8">Cytochrome P450</fullName>
    </submittedName>
</protein>
<evidence type="ECO:0000256" key="4">
    <source>
        <dbReference type="ARBA" id="ARBA00023002"/>
    </source>
</evidence>
<dbReference type="InterPro" id="IPR050651">
    <property type="entry name" value="Plant_Cytochrome_P450_Monoox"/>
</dbReference>
<dbReference type="FunFam" id="1.10.630.10:FF:000026">
    <property type="entry name" value="Cytochrome P450 82C4"/>
    <property type="match status" value="1"/>
</dbReference>
<dbReference type="CDD" id="cd20653">
    <property type="entry name" value="CYP81"/>
    <property type="match status" value="1"/>
</dbReference>
<keyword evidence="9" id="KW-1185">Reference proteome</keyword>
<keyword evidence="2" id="KW-0349">Heme</keyword>
<dbReference type="GO" id="GO:0005506">
    <property type="term" value="F:iron ion binding"/>
    <property type="evidence" value="ECO:0007669"/>
    <property type="project" value="InterPro"/>
</dbReference>
<dbReference type="Gene3D" id="1.10.630.10">
    <property type="entry name" value="Cytochrome P450"/>
    <property type="match status" value="1"/>
</dbReference>
<keyword evidence="7" id="KW-0812">Transmembrane</keyword>
<dbReference type="SUPFAM" id="SSF48264">
    <property type="entry name" value="Cytochrome P450"/>
    <property type="match status" value="1"/>
</dbReference>
<name>A0A2U1QBV6_ARTAN</name>
<sequence>MEQRLFYFIIPFFSFIFVVVLSKLLLQTHRKHKHLPPTPRSFPIIGHLHLIKDPLHCILHTLSLKYGPVFTLRFGSHLVLVLSSPSAVEECLTKNDVLENRSYHINGKHMKYGYTSMIVAPYGPYWRKLRRITTMELFSITRLNTYSDVRHDEMQSLIKTLLTGTLHDKFTKVELRPRLQDLSFSVIMRIVSGKRYFDPELDDLMEALNFQKMVREISKARRVSYKTDCLPFLRWVDFHGMKKTILRLKAKKDACSKDLLEEYKKKDGISDKEMIDAMLSLQESQPENYSDQMLKGIVLTLLLVGNDTSAAIIEWTMSLLLNHPHILHKARAEVDQHIGQERLIQETDLPKLKYLQNIVNETLRLFPTTPLFIPHESSKDCTIGGYDIPQGTMLLVNTWAIHRDAKVWDDPTSFRPERFERPVGEGYNYIPFGMGKRQNPGSGLANRVVGIALGALIQCYEWERISKKLVDLHEAKGLIMTKNKPLEGPFVNGVWDLRNGIGVEKEHLLEIYEMQPLLYNPNTLMHMLCKALLPWNKKFTRLKGFMDSLHISVSTTSGEIVVNDSSSASEEIAVSDDVSAKYAEEIVAYEHNDESEAIKM</sequence>
<organism evidence="8 9">
    <name type="scientific">Artemisia annua</name>
    <name type="common">Sweet wormwood</name>
    <dbReference type="NCBI Taxonomy" id="35608"/>
    <lineage>
        <taxon>Eukaryota</taxon>
        <taxon>Viridiplantae</taxon>
        <taxon>Streptophyta</taxon>
        <taxon>Embryophyta</taxon>
        <taxon>Tracheophyta</taxon>
        <taxon>Spermatophyta</taxon>
        <taxon>Magnoliopsida</taxon>
        <taxon>eudicotyledons</taxon>
        <taxon>Gunneridae</taxon>
        <taxon>Pentapetalae</taxon>
        <taxon>asterids</taxon>
        <taxon>campanulids</taxon>
        <taxon>Asterales</taxon>
        <taxon>Asteraceae</taxon>
        <taxon>Asteroideae</taxon>
        <taxon>Anthemideae</taxon>
        <taxon>Artemisiinae</taxon>
        <taxon>Artemisia</taxon>
    </lineage>
</organism>
<keyword evidence="6" id="KW-0503">Monooxygenase</keyword>
<dbReference type="PANTHER" id="PTHR47947">
    <property type="entry name" value="CYTOCHROME P450 82C3-RELATED"/>
    <property type="match status" value="1"/>
</dbReference>
<evidence type="ECO:0000256" key="7">
    <source>
        <dbReference type="SAM" id="Phobius"/>
    </source>
</evidence>
<dbReference type="PANTHER" id="PTHR47947:SF24">
    <property type="entry name" value="ISOFLAVONE 2'-HYDROXYLASE-LIKE"/>
    <property type="match status" value="1"/>
</dbReference>
<feature type="transmembrane region" description="Helical" evidence="7">
    <location>
        <begin position="6"/>
        <end position="26"/>
    </location>
</feature>
<dbReference type="Pfam" id="PF00067">
    <property type="entry name" value="p450"/>
    <property type="match status" value="1"/>
</dbReference>
<dbReference type="STRING" id="35608.A0A2U1QBV6"/>
<dbReference type="InterPro" id="IPR002401">
    <property type="entry name" value="Cyt_P450_E_grp-I"/>
</dbReference>
<keyword evidence="3" id="KW-0479">Metal-binding</keyword>
<dbReference type="PRINTS" id="PR00463">
    <property type="entry name" value="EP450I"/>
</dbReference>
<dbReference type="OrthoDB" id="1055148at2759"/>
<keyword evidence="7" id="KW-0472">Membrane</keyword>
<evidence type="ECO:0000256" key="6">
    <source>
        <dbReference type="ARBA" id="ARBA00023033"/>
    </source>
</evidence>
<evidence type="ECO:0000313" key="8">
    <source>
        <dbReference type="EMBL" id="PWA95481.1"/>
    </source>
</evidence>
<dbReference type="PRINTS" id="PR00385">
    <property type="entry name" value="P450"/>
</dbReference>
<accession>A0A2U1QBV6</accession>
<comment type="cofactor">
    <cofactor evidence="1">
        <name>heme</name>
        <dbReference type="ChEBI" id="CHEBI:30413"/>
    </cofactor>
</comment>
<dbReference type="EMBL" id="PKPP01000238">
    <property type="protein sequence ID" value="PWA95481.1"/>
    <property type="molecule type" value="Genomic_DNA"/>
</dbReference>
<dbReference type="Proteomes" id="UP000245207">
    <property type="component" value="Unassembled WGS sequence"/>
</dbReference>
<dbReference type="GO" id="GO:0016705">
    <property type="term" value="F:oxidoreductase activity, acting on paired donors, with incorporation or reduction of molecular oxygen"/>
    <property type="evidence" value="ECO:0007669"/>
    <property type="project" value="InterPro"/>
</dbReference>
<evidence type="ECO:0000256" key="1">
    <source>
        <dbReference type="ARBA" id="ARBA00001971"/>
    </source>
</evidence>
<keyword evidence="4" id="KW-0560">Oxidoreductase</keyword>
<keyword evidence="7" id="KW-1133">Transmembrane helix</keyword>
<evidence type="ECO:0000256" key="5">
    <source>
        <dbReference type="ARBA" id="ARBA00023004"/>
    </source>
</evidence>